<accession>A0A0K1REK9</accession>
<proteinExistence type="predicted"/>
<organism evidence="1 2">
    <name type="scientific">Corynebacterium riegelii</name>
    <dbReference type="NCBI Taxonomy" id="156976"/>
    <lineage>
        <taxon>Bacteria</taxon>
        <taxon>Bacillati</taxon>
        <taxon>Actinomycetota</taxon>
        <taxon>Actinomycetes</taxon>
        <taxon>Mycobacteriales</taxon>
        <taxon>Corynebacteriaceae</taxon>
        <taxon>Corynebacterium</taxon>
    </lineage>
</organism>
<protein>
    <submittedName>
        <fullName evidence="1">Uncharacterized protein</fullName>
    </submittedName>
</protein>
<gene>
    <name evidence="1" type="ORF">AK829_11390</name>
</gene>
<dbReference type="STRING" id="156976.AK829_11390"/>
<dbReference type="AlphaFoldDB" id="A0A0K1REK9"/>
<evidence type="ECO:0000313" key="1">
    <source>
        <dbReference type="EMBL" id="AKV59626.1"/>
    </source>
</evidence>
<evidence type="ECO:0000313" key="2">
    <source>
        <dbReference type="Proteomes" id="UP000060016"/>
    </source>
</evidence>
<dbReference type="EMBL" id="CP012342">
    <property type="protein sequence ID" value="AKV59626.1"/>
    <property type="molecule type" value="Genomic_DNA"/>
</dbReference>
<dbReference type="Proteomes" id="UP000060016">
    <property type="component" value="Chromosome"/>
</dbReference>
<keyword evidence="2" id="KW-1185">Reference proteome</keyword>
<sequence length="274" mass="28916">MRLLHCACGPTEISIPGAQRHDLPPIPSRKDLRFLDTAAKECLPVDPTPSLAEMQKNPAAPHLGDPTFAPQQPEEPLRVIVSGSDAALGAVLTRMMRGDYLWAEVAYLPTDVGSPAAVNWGVDGDVAFACEAPVIPAACVRTDKGLVVAGSASIYCGDGSSEFIGEIIVDSETLLMRTGGRSRRRGLYGARLVPTMSAPGIAATTITTPLVRRGLARLLPAGQPDPTQVLTGRAVQAGGESITLLIDAHAHPPTTSTTFYRHLRDIQSVRAASL</sequence>
<name>A0A0K1REK9_9CORY</name>
<dbReference type="KEGG" id="crie:AK829_11390"/>
<dbReference type="PATRIC" id="fig|156976.3.peg.2296"/>
<reference evidence="1 2" key="1">
    <citation type="submission" date="2015-08" db="EMBL/GenBank/DDBJ databases">
        <authorList>
            <person name="Babu N.S."/>
            <person name="Beckwith C.J."/>
            <person name="Beseler K.G."/>
            <person name="Brison A."/>
            <person name="Carone J.V."/>
            <person name="Caskin T.P."/>
            <person name="Diamond M."/>
            <person name="Durham M.E."/>
            <person name="Foxe J.M."/>
            <person name="Go M."/>
            <person name="Henderson B.A."/>
            <person name="Jones I.B."/>
            <person name="McGettigan J.A."/>
            <person name="Micheletti S.J."/>
            <person name="Nasrallah M.E."/>
            <person name="Ortiz D."/>
            <person name="Piller C.R."/>
            <person name="Privatt S.R."/>
            <person name="Schneider S.L."/>
            <person name="Sharp S."/>
            <person name="Smith T.C."/>
            <person name="Stanton J.D."/>
            <person name="Ullery H.E."/>
            <person name="Wilson R.J."/>
            <person name="Serrano M.G."/>
            <person name="Buck G."/>
            <person name="Lee V."/>
            <person name="Wang Y."/>
            <person name="Carvalho R."/>
            <person name="Voegtly L."/>
            <person name="Shi R."/>
            <person name="Duckworth R."/>
            <person name="Johnson A."/>
            <person name="Loviza R."/>
            <person name="Walstead R."/>
            <person name="Shah Z."/>
            <person name="Kiflezghi M."/>
            <person name="Wade K."/>
            <person name="Ball S.L."/>
            <person name="Bradley K.W."/>
            <person name="Asai D.J."/>
            <person name="Bowman C.A."/>
            <person name="Russell D.A."/>
            <person name="Pope W.H."/>
            <person name="Jacobs-Sera D."/>
            <person name="Hendrix R.W."/>
            <person name="Hatfull G.F."/>
        </authorList>
    </citation>
    <scope>NUCLEOTIDE SEQUENCE [LARGE SCALE GENOMIC DNA]</scope>
    <source>
        <strain evidence="1 2">PUDD_83A45</strain>
    </source>
</reference>